<dbReference type="SUPFAM" id="SSF88713">
    <property type="entry name" value="Glycoside hydrolase/deacetylase"/>
    <property type="match status" value="1"/>
</dbReference>
<dbReference type="Proteomes" id="UP001501414">
    <property type="component" value="Unassembled WGS sequence"/>
</dbReference>
<dbReference type="Gene3D" id="3.20.20.370">
    <property type="entry name" value="Glycoside hydrolase/deacetylase"/>
    <property type="match status" value="1"/>
</dbReference>
<evidence type="ECO:0008006" key="3">
    <source>
        <dbReference type="Google" id="ProtNLM"/>
    </source>
</evidence>
<organism evidence="1 2">
    <name type="scientific">Pseudonocardia kongjuensis</name>
    <dbReference type="NCBI Taxonomy" id="102227"/>
    <lineage>
        <taxon>Bacteria</taxon>
        <taxon>Bacillati</taxon>
        <taxon>Actinomycetota</taxon>
        <taxon>Actinomycetes</taxon>
        <taxon>Pseudonocardiales</taxon>
        <taxon>Pseudonocardiaceae</taxon>
        <taxon>Pseudonocardia</taxon>
    </lineage>
</organism>
<evidence type="ECO:0000313" key="2">
    <source>
        <dbReference type="Proteomes" id="UP001501414"/>
    </source>
</evidence>
<dbReference type="EMBL" id="BAAAJK010000005">
    <property type="protein sequence ID" value="GAA1384253.1"/>
    <property type="molecule type" value="Genomic_DNA"/>
</dbReference>
<sequence>MTARFVLSLDCEGRWGMADRLTPGLRDALSDQPLREAYRGLLDLLDEFRMPATFAFVGLFSLDPRLMRELHPGVRELARHFPDYLGPALAELESPAAQGWHGDWAIEATRGARMPHELALHGATHVPWDHPAMTADLARRELALIHDAGIPLTSEATTYIYPRNAVAYPEVLEEFGIVGYRTARGRHSRIGSLLSEFDLTAPPDPDPEPSWPVRIPAGYFVNWLSGPRRAVPRRISVARVRNLLTRAADTGGVVHLWTHPENLATAPATLCLLRALLREVARMRDAGRCEVLTQAEYCRRLSRTPTT</sequence>
<comment type="caution">
    <text evidence="1">The sequence shown here is derived from an EMBL/GenBank/DDBJ whole genome shotgun (WGS) entry which is preliminary data.</text>
</comment>
<evidence type="ECO:0000313" key="1">
    <source>
        <dbReference type="EMBL" id="GAA1384253.1"/>
    </source>
</evidence>
<reference evidence="1 2" key="1">
    <citation type="journal article" date="2019" name="Int. J. Syst. Evol. Microbiol.">
        <title>The Global Catalogue of Microorganisms (GCM) 10K type strain sequencing project: providing services to taxonomists for standard genome sequencing and annotation.</title>
        <authorList>
            <consortium name="The Broad Institute Genomics Platform"/>
            <consortium name="The Broad Institute Genome Sequencing Center for Infectious Disease"/>
            <person name="Wu L."/>
            <person name="Ma J."/>
        </authorList>
    </citation>
    <scope>NUCLEOTIDE SEQUENCE [LARGE SCALE GENOMIC DNA]</scope>
    <source>
        <strain evidence="1 2">JCM 11896</strain>
    </source>
</reference>
<dbReference type="InterPro" id="IPR011330">
    <property type="entry name" value="Glyco_hydro/deAcase_b/a-brl"/>
</dbReference>
<accession>A0ABN1XNM2</accession>
<keyword evidence="2" id="KW-1185">Reference proteome</keyword>
<name>A0ABN1XNM2_9PSEU</name>
<protein>
    <recommendedName>
        <fullName evidence="3">Polysaccharide deacetylase</fullName>
    </recommendedName>
</protein>
<gene>
    <name evidence="1" type="ORF">GCM10009613_14850</name>
</gene>
<proteinExistence type="predicted"/>
<dbReference type="RefSeq" id="WP_344019747.1">
    <property type="nucleotide sequence ID" value="NZ_BAAAJK010000005.1"/>
</dbReference>